<feature type="transmembrane region" description="Helical" evidence="1">
    <location>
        <begin position="222"/>
        <end position="240"/>
    </location>
</feature>
<dbReference type="RefSeq" id="WP_143027227.1">
    <property type="nucleotide sequence ID" value="NZ_FNAP01000015.1"/>
</dbReference>
<dbReference type="PANTHER" id="PTHR38454:SF1">
    <property type="entry name" value="INTEGRAL MEMBRANE PROTEIN"/>
    <property type="match status" value="1"/>
</dbReference>
<keyword evidence="1" id="KW-1133">Transmembrane helix</keyword>
<protein>
    <submittedName>
        <fullName evidence="2">Membrane protein YfhO</fullName>
    </submittedName>
</protein>
<feature type="transmembrane region" description="Helical" evidence="1">
    <location>
        <begin position="252"/>
        <end position="272"/>
    </location>
</feature>
<feature type="transmembrane region" description="Helical" evidence="1">
    <location>
        <begin position="120"/>
        <end position="141"/>
    </location>
</feature>
<dbReference type="STRING" id="69960.SAMN05421720_11535"/>
<feature type="transmembrane region" description="Helical" evidence="1">
    <location>
        <begin position="442"/>
        <end position="463"/>
    </location>
</feature>
<feature type="transmembrane region" description="Helical" evidence="1">
    <location>
        <begin position="510"/>
        <end position="528"/>
    </location>
</feature>
<feature type="transmembrane region" description="Helical" evidence="1">
    <location>
        <begin position="148"/>
        <end position="169"/>
    </location>
</feature>
<dbReference type="Proteomes" id="UP000199412">
    <property type="component" value="Unassembled WGS sequence"/>
</dbReference>
<dbReference type="EMBL" id="FNAP01000015">
    <property type="protein sequence ID" value="SDE89860.1"/>
    <property type="molecule type" value="Genomic_DNA"/>
</dbReference>
<reference evidence="2 3" key="1">
    <citation type="submission" date="2016-10" db="EMBL/GenBank/DDBJ databases">
        <authorList>
            <person name="de Groot N.N."/>
        </authorList>
    </citation>
    <scope>NUCLEOTIDE SEQUENCE [LARGE SCALE GENOMIC DNA]</scope>
    <source>
        <strain evidence="2 3">ATCC 700224</strain>
    </source>
</reference>
<evidence type="ECO:0000313" key="2">
    <source>
        <dbReference type="EMBL" id="SDE89860.1"/>
    </source>
</evidence>
<sequence>MTAKVAMDNKADRSALISWWLPTLLLTLFHVPGLFGGHVRVDPAYAWSLAQPDAAPLKAFNQDMVQGAYPYWSFAHWVRETGASWEWNPFMFGGVPLWPEGSYPLAGLMAQIAHLFGPELGFSVLPFVTGLAVIALGNLILRTLGLPVWARTVSVVLLVLTYDMLVWLQTPHAEVNLWLLVGVLVGLRIWQASITAEKAAWALGGGALVGLMHLGSHVQFTLLTAIPFLAVFMLACAVLRPDGRLRWPDGRTLLAGAAFCLAAAAVGAWAWLPTLEVAFDSYRSVTPKGSNMPVYVRFMPLPFPRYEDLTLGLQAWFSFDSLGSYINQIFPLRQIPVIGFNLDGHYLSLTAYMLCVLAVVEPKTRRQAAPLLLSFALIFFGYNALALAAKVPQIAALLNAIPLLDAINLPGVVIRANVFLWLGAGFGLVAVGRLASDRRWRWARWAWAGVLVVAASIAIYASWAMRRLLESDLQAFLSAGKAGVPEHIPPLVAAQVDRLIARWDPMPWELAAALGLLAIEFALVLGLRAYPRRRAVMAGVMGVSLAVTGYVSYHNKLDWTLADSLVPDVPAIDTIRQQTEPGRVVAVNRPVDKQERIRNYLETVDTVEDLGAGPVVRISREVPFVGGMSLLYRVEDIRGVSALNGRAYRIFVEAVQAQPPGTDPTIPQMLSEFYYDLPLHARSYDLLNVRWVLSAAELSVPQYVKRQDGPMNLYENVGAQPRAWLASAVEVIPERRALLRRLTDLTFTPDTVLLEVDPRTSTAPSDETRYGLRPEAPLRVGHNVYEWRLAPNPVASRLYGSLPFADTAPARWDIGAGPLPVPTVTMPDLNQRVIEVTTPEPAMLVISEPFYFGWEARLNGNPVDIYRANFALMAIPISAGHNRVELTYQSRTRSLGLSVSIVVFGLLLGGTGLCILSARKTRAAAAGGAS</sequence>
<dbReference type="Pfam" id="PF09586">
    <property type="entry name" value="YfhO"/>
    <property type="match status" value="1"/>
</dbReference>
<feature type="transmembrane region" description="Helical" evidence="1">
    <location>
        <begin position="418"/>
        <end position="435"/>
    </location>
</feature>
<dbReference type="OrthoDB" id="9772884at2"/>
<evidence type="ECO:0000256" key="1">
    <source>
        <dbReference type="SAM" id="Phobius"/>
    </source>
</evidence>
<proteinExistence type="predicted"/>
<name>A0A1G7GNZ6_9PROT</name>
<keyword evidence="1" id="KW-0472">Membrane</keyword>
<organism evidence="2 3">
    <name type="scientific">Rhodospira trueperi</name>
    <dbReference type="NCBI Taxonomy" id="69960"/>
    <lineage>
        <taxon>Bacteria</taxon>
        <taxon>Pseudomonadati</taxon>
        <taxon>Pseudomonadota</taxon>
        <taxon>Alphaproteobacteria</taxon>
        <taxon>Rhodospirillales</taxon>
        <taxon>Rhodospirillaceae</taxon>
        <taxon>Rhodospira</taxon>
    </lineage>
</organism>
<evidence type="ECO:0000313" key="3">
    <source>
        <dbReference type="Proteomes" id="UP000199412"/>
    </source>
</evidence>
<keyword evidence="1" id="KW-0812">Transmembrane</keyword>
<dbReference type="AlphaFoldDB" id="A0A1G7GNZ6"/>
<dbReference type="InterPro" id="IPR018580">
    <property type="entry name" value="Uncharacterised_YfhO"/>
</dbReference>
<dbReference type="PANTHER" id="PTHR38454">
    <property type="entry name" value="INTEGRAL MEMBRANE PROTEIN-RELATED"/>
    <property type="match status" value="1"/>
</dbReference>
<accession>A0A1G7GNZ6</accession>
<feature type="transmembrane region" description="Helical" evidence="1">
    <location>
        <begin position="372"/>
        <end position="398"/>
    </location>
</feature>
<keyword evidence="3" id="KW-1185">Reference proteome</keyword>
<gene>
    <name evidence="2" type="ORF">SAMN05421720_11535</name>
</gene>
<feature type="transmembrane region" description="Helical" evidence="1">
    <location>
        <begin position="344"/>
        <end position="360"/>
    </location>
</feature>
<feature type="transmembrane region" description="Helical" evidence="1">
    <location>
        <begin position="535"/>
        <end position="553"/>
    </location>
</feature>
<feature type="transmembrane region" description="Helical" evidence="1">
    <location>
        <begin position="895"/>
        <end position="916"/>
    </location>
</feature>